<evidence type="ECO:0000256" key="8">
    <source>
        <dbReference type="ARBA" id="ARBA00022833"/>
    </source>
</evidence>
<dbReference type="WBParaSite" id="PSAMB.scaffold54size92479.g1342.t1">
    <property type="protein sequence ID" value="PSAMB.scaffold54size92479.g1342.t1"/>
    <property type="gene ID" value="PSAMB.scaffold54size92479.g1342"/>
</dbReference>
<keyword evidence="9" id="KW-0735">Signal-anchor</keyword>
<dbReference type="Proteomes" id="UP000887566">
    <property type="component" value="Unplaced"/>
</dbReference>
<evidence type="ECO:0000256" key="2">
    <source>
        <dbReference type="ARBA" id="ARBA00004606"/>
    </source>
</evidence>
<evidence type="ECO:0000256" key="1">
    <source>
        <dbReference type="ARBA" id="ARBA00001947"/>
    </source>
</evidence>
<keyword evidence="3" id="KW-0031">Aminopeptidase</keyword>
<dbReference type="GO" id="GO:0008270">
    <property type="term" value="F:zinc ion binding"/>
    <property type="evidence" value="ECO:0007669"/>
    <property type="project" value="TreeGrafter"/>
</dbReference>
<dbReference type="GO" id="GO:0043171">
    <property type="term" value="P:peptide catabolic process"/>
    <property type="evidence" value="ECO:0007669"/>
    <property type="project" value="TreeGrafter"/>
</dbReference>
<evidence type="ECO:0000256" key="11">
    <source>
        <dbReference type="ARBA" id="ARBA00023136"/>
    </source>
</evidence>
<dbReference type="PRINTS" id="PR00756">
    <property type="entry name" value="ALADIPTASE"/>
</dbReference>
<evidence type="ECO:0000256" key="5">
    <source>
        <dbReference type="ARBA" id="ARBA00022692"/>
    </source>
</evidence>
<dbReference type="InterPro" id="IPR042097">
    <property type="entry name" value="Aminopeptidase_N-like_N_sf"/>
</dbReference>
<evidence type="ECO:0000256" key="7">
    <source>
        <dbReference type="ARBA" id="ARBA00022801"/>
    </source>
</evidence>
<dbReference type="PANTHER" id="PTHR11533">
    <property type="entry name" value="PROTEASE M1 ZINC METALLOPROTEASE"/>
    <property type="match status" value="1"/>
</dbReference>
<keyword evidence="6" id="KW-0479">Metal-binding</keyword>
<keyword evidence="10 13" id="KW-1133">Transmembrane helix</keyword>
<dbReference type="GO" id="GO:0016020">
    <property type="term" value="C:membrane"/>
    <property type="evidence" value="ECO:0007669"/>
    <property type="project" value="UniProtKB-SubCell"/>
</dbReference>
<dbReference type="InterPro" id="IPR001930">
    <property type="entry name" value="Peptidase_M1"/>
</dbReference>
<keyword evidence="11 13" id="KW-0472">Membrane</keyword>
<evidence type="ECO:0000313" key="15">
    <source>
        <dbReference type="Proteomes" id="UP000887566"/>
    </source>
</evidence>
<evidence type="ECO:0000256" key="13">
    <source>
        <dbReference type="SAM" id="Phobius"/>
    </source>
</evidence>
<evidence type="ECO:0000256" key="6">
    <source>
        <dbReference type="ARBA" id="ARBA00022723"/>
    </source>
</evidence>
<reference evidence="16" key="1">
    <citation type="submission" date="2022-11" db="UniProtKB">
        <authorList>
            <consortium name="WormBaseParasite"/>
        </authorList>
    </citation>
    <scope>IDENTIFICATION</scope>
</reference>
<keyword evidence="15" id="KW-1185">Reference proteome</keyword>
<dbReference type="GO" id="GO:0042277">
    <property type="term" value="F:peptide binding"/>
    <property type="evidence" value="ECO:0007669"/>
    <property type="project" value="TreeGrafter"/>
</dbReference>
<comment type="cofactor">
    <cofactor evidence="1">
        <name>Zn(2+)</name>
        <dbReference type="ChEBI" id="CHEBI:29105"/>
    </cofactor>
</comment>
<keyword evidence="8" id="KW-0862">Zinc</keyword>
<sequence>MPVQVRLKRSIPVPRVIFYGLIAALVLLCVLCIALPLLIHLLKPRCAKTDDTSIVEPPIRLSSSLIPEKYFLSIKLFLPSSTVNYDRNMDFTFSGNVTIHFQCVQETSEIALHVDRLRIAESSFHLVERSLQAKQIKLDKMQTFVAVEQTVFRLAKPLKPGAYALHLSYSGILSESLEGFYRSSYVENNEKKWLAVTQFQPTHARRALPCFDEPHLKAEFAITVTAPSNMKALSNAIEESERLIGGGWKTTRYKLSPKMSTYLVAIVVCEFEHTAAKTKRGTLASFRDCQSHVNCQFCPYSSAYGLVRPWSLKESSPRK</sequence>
<dbReference type="FunFam" id="2.60.40.1730:FF:000012">
    <property type="entry name" value="Aminopeptidase N"/>
    <property type="match status" value="1"/>
</dbReference>
<comment type="subcellular location">
    <subcellularLocation>
        <location evidence="2">Membrane</location>
        <topology evidence="2">Single-pass type II membrane protein</topology>
    </subcellularLocation>
</comment>
<accession>A0A914X0B4</accession>
<dbReference type="GO" id="GO:0070006">
    <property type="term" value="F:metalloaminopeptidase activity"/>
    <property type="evidence" value="ECO:0007669"/>
    <property type="project" value="TreeGrafter"/>
</dbReference>
<keyword evidence="4" id="KW-0645">Protease</keyword>
<keyword evidence="5 13" id="KW-0812">Transmembrane</keyword>
<dbReference type="GO" id="GO:0005615">
    <property type="term" value="C:extracellular space"/>
    <property type="evidence" value="ECO:0007669"/>
    <property type="project" value="TreeGrafter"/>
</dbReference>
<keyword evidence="12" id="KW-0325">Glycoprotein</keyword>
<dbReference type="InterPro" id="IPR045357">
    <property type="entry name" value="Aminopeptidase_N-like_N"/>
</dbReference>
<dbReference type="GO" id="GO:0006508">
    <property type="term" value="P:proteolysis"/>
    <property type="evidence" value="ECO:0007669"/>
    <property type="project" value="UniProtKB-KW"/>
</dbReference>
<protein>
    <submittedName>
        <fullName evidence="16">Aminopeptidase N-like N-terminal domain-containing protein</fullName>
    </submittedName>
</protein>
<evidence type="ECO:0000256" key="3">
    <source>
        <dbReference type="ARBA" id="ARBA00022438"/>
    </source>
</evidence>
<organism evidence="15 16">
    <name type="scientific">Plectus sambesii</name>
    <dbReference type="NCBI Taxonomy" id="2011161"/>
    <lineage>
        <taxon>Eukaryota</taxon>
        <taxon>Metazoa</taxon>
        <taxon>Ecdysozoa</taxon>
        <taxon>Nematoda</taxon>
        <taxon>Chromadorea</taxon>
        <taxon>Plectida</taxon>
        <taxon>Plectina</taxon>
        <taxon>Plectoidea</taxon>
        <taxon>Plectidae</taxon>
        <taxon>Plectus</taxon>
    </lineage>
</organism>
<dbReference type="Pfam" id="PF17900">
    <property type="entry name" value="Peptidase_M1_N"/>
    <property type="match status" value="1"/>
</dbReference>
<dbReference type="Gene3D" id="2.60.40.1730">
    <property type="entry name" value="tricorn interacting facor f3 domain"/>
    <property type="match status" value="1"/>
</dbReference>
<dbReference type="InterPro" id="IPR050344">
    <property type="entry name" value="Peptidase_M1_aminopeptidases"/>
</dbReference>
<evidence type="ECO:0000313" key="16">
    <source>
        <dbReference type="WBParaSite" id="PSAMB.scaffold54size92479.g1342.t1"/>
    </source>
</evidence>
<keyword evidence="7" id="KW-0378">Hydrolase</keyword>
<feature type="domain" description="Aminopeptidase N-like N-terminal" evidence="14">
    <location>
        <begin position="67"/>
        <end position="263"/>
    </location>
</feature>
<dbReference type="GO" id="GO:0005737">
    <property type="term" value="C:cytoplasm"/>
    <property type="evidence" value="ECO:0007669"/>
    <property type="project" value="TreeGrafter"/>
</dbReference>
<evidence type="ECO:0000256" key="12">
    <source>
        <dbReference type="ARBA" id="ARBA00023180"/>
    </source>
</evidence>
<evidence type="ECO:0000256" key="4">
    <source>
        <dbReference type="ARBA" id="ARBA00022670"/>
    </source>
</evidence>
<evidence type="ECO:0000259" key="14">
    <source>
        <dbReference type="Pfam" id="PF17900"/>
    </source>
</evidence>
<evidence type="ECO:0000256" key="9">
    <source>
        <dbReference type="ARBA" id="ARBA00022968"/>
    </source>
</evidence>
<name>A0A914X0B4_9BILA</name>
<evidence type="ECO:0000256" key="10">
    <source>
        <dbReference type="ARBA" id="ARBA00022989"/>
    </source>
</evidence>
<dbReference type="AlphaFoldDB" id="A0A914X0B4"/>
<feature type="transmembrane region" description="Helical" evidence="13">
    <location>
        <begin position="16"/>
        <end position="39"/>
    </location>
</feature>
<proteinExistence type="predicted"/>
<dbReference type="SUPFAM" id="SSF63737">
    <property type="entry name" value="Leukotriene A4 hydrolase N-terminal domain"/>
    <property type="match status" value="1"/>
</dbReference>
<dbReference type="PANTHER" id="PTHR11533:SF276">
    <property type="entry name" value="GLUTAMYL AMINOPEPTIDASE"/>
    <property type="match status" value="1"/>
</dbReference>